<comment type="caution">
    <text evidence="1">The sequence shown here is derived from an EMBL/GenBank/DDBJ whole genome shotgun (WGS) entry which is preliminary data.</text>
</comment>
<evidence type="ECO:0000313" key="2">
    <source>
        <dbReference type="Proteomes" id="UP000023152"/>
    </source>
</evidence>
<proteinExistence type="predicted"/>
<evidence type="ECO:0000313" key="1">
    <source>
        <dbReference type="EMBL" id="ETO07365.1"/>
    </source>
</evidence>
<sequence>MFIVLFIKNDGRQNKTYNKQKKTGQIQEKNQNSSNLSLGLQSNTVSVFSMSSFLTQLREKQSLQINGFRMGYKQGKKTKCKERDDTQTSVLFCAFNLNKQEQEVEKGRKKKRLIFVSANISSFFIRKKLKNKNSKKSSIN</sequence>
<keyword evidence="2" id="KW-1185">Reference proteome</keyword>
<organism evidence="1 2">
    <name type="scientific">Reticulomyxa filosa</name>
    <dbReference type="NCBI Taxonomy" id="46433"/>
    <lineage>
        <taxon>Eukaryota</taxon>
        <taxon>Sar</taxon>
        <taxon>Rhizaria</taxon>
        <taxon>Retaria</taxon>
        <taxon>Foraminifera</taxon>
        <taxon>Monothalamids</taxon>
        <taxon>Reticulomyxidae</taxon>
        <taxon>Reticulomyxa</taxon>
    </lineage>
</organism>
<reference evidence="1 2" key="1">
    <citation type="journal article" date="2013" name="Curr. Biol.">
        <title>The Genome of the Foraminiferan Reticulomyxa filosa.</title>
        <authorList>
            <person name="Glockner G."/>
            <person name="Hulsmann N."/>
            <person name="Schleicher M."/>
            <person name="Noegel A.A."/>
            <person name="Eichinger L."/>
            <person name="Gallinger C."/>
            <person name="Pawlowski J."/>
            <person name="Sierra R."/>
            <person name="Euteneuer U."/>
            <person name="Pillet L."/>
            <person name="Moustafa A."/>
            <person name="Platzer M."/>
            <person name="Groth M."/>
            <person name="Szafranski K."/>
            <person name="Schliwa M."/>
        </authorList>
    </citation>
    <scope>NUCLEOTIDE SEQUENCE [LARGE SCALE GENOMIC DNA]</scope>
</reference>
<name>X6M302_RETFI</name>
<protein>
    <submittedName>
        <fullName evidence="1">Uncharacterized protein</fullName>
    </submittedName>
</protein>
<dbReference type="AlphaFoldDB" id="X6M302"/>
<dbReference type="EMBL" id="ASPP01026220">
    <property type="protein sequence ID" value="ETO07365.1"/>
    <property type="molecule type" value="Genomic_DNA"/>
</dbReference>
<dbReference type="Proteomes" id="UP000023152">
    <property type="component" value="Unassembled WGS sequence"/>
</dbReference>
<gene>
    <name evidence="1" type="ORF">RFI_30027</name>
</gene>
<accession>X6M302</accession>